<organism evidence="2 3">
    <name type="scientific">Pinctada imbricata</name>
    <name type="common">Atlantic pearl-oyster</name>
    <name type="synonym">Pinctada martensii</name>
    <dbReference type="NCBI Taxonomy" id="66713"/>
    <lineage>
        <taxon>Eukaryota</taxon>
        <taxon>Metazoa</taxon>
        <taxon>Spiralia</taxon>
        <taxon>Lophotrochozoa</taxon>
        <taxon>Mollusca</taxon>
        <taxon>Bivalvia</taxon>
        <taxon>Autobranchia</taxon>
        <taxon>Pteriomorphia</taxon>
        <taxon>Pterioida</taxon>
        <taxon>Pterioidea</taxon>
        <taxon>Pteriidae</taxon>
        <taxon>Pinctada</taxon>
    </lineage>
</organism>
<evidence type="ECO:0000259" key="1">
    <source>
        <dbReference type="PROSITE" id="PS50994"/>
    </source>
</evidence>
<dbReference type="SUPFAM" id="SSF53098">
    <property type="entry name" value="Ribonuclease H-like"/>
    <property type="match status" value="1"/>
</dbReference>
<dbReference type="AlphaFoldDB" id="A0AA88YBW0"/>
<sequence>MISSEISRCIVCRKLRGNLGHQRMSDLPEDRCKPGPPLSFVGVDTFGPWEIAFRRTRGGSACQKRWALLFTCLVSRAIHIEVVEQLSSSSFINALRRFVSIRGPVVQFRSDRGTNIVGASEDLAIDAQFIEKGPVSDFLLSSRTTWIFNPPYAPHMGGVWERLIGTVKRILNSMLLQHKVKTLTHDELVTLMSEICAIVNNRPLVDVSCDPESPAILTPSILLTMKTKSDVNPFPIFITKDALKSAWKKVQVMADSFWHRWKTEYLHRLQGRVKCGNSLEISKLEIWF</sequence>
<evidence type="ECO:0000313" key="3">
    <source>
        <dbReference type="Proteomes" id="UP001186944"/>
    </source>
</evidence>
<proteinExistence type="predicted"/>
<dbReference type="PANTHER" id="PTHR47331">
    <property type="entry name" value="PHD-TYPE DOMAIN-CONTAINING PROTEIN"/>
    <property type="match status" value="1"/>
</dbReference>
<dbReference type="InterPro" id="IPR001584">
    <property type="entry name" value="Integrase_cat-core"/>
</dbReference>
<evidence type="ECO:0000313" key="2">
    <source>
        <dbReference type="EMBL" id="KAK3102130.1"/>
    </source>
</evidence>
<feature type="domain" description="Integrase catalytic" evidence="1">
    <location>
        <begin position="33"/>
        <end position="227"/>
    </location>
</feature>
<reference evidence="2" key="1">
    <citation type="submission" date="2019-08" db="EMBL/GenBank/DDBJ databases">
        <title>The improved chromosome-level genome for the pearl oyster Pinctada fucata martensii using PacBio sequencing and Hi-C.</title>
        <authorList>
            <person name="Zheng Z."/>
        </authorList>
    </citation>
    <scope>NUCLEOTIDE SEQUENCE</scope>
    <source>
        <strain evidence="2">ZZ-2019</strain>
        <tissue evidence="2">Adductor muscle</tissue>
    </source>
</reference>
<protein>
    <recommendedName>
        <fullName evidence="1">Integrase catalytic domain-containing protein</fullName>
    </recommendedName>
</protein>
<dbReference type="GO" id="GO:0003676">
    <property type="term" value="F:nucleic acid binding"/>
    <property type="evidence" value="ECO:0007669"/>
    <property type="project" value="InterPro"/>
</dbReference>
<dbReference type="InterPro" id="IPR012337">
    <property type="entry name" value="RNaseH-like_sf"/>
</dbReference>
<keyword evidence="3" id="KW-1185">Reference proteome</keyword>
<dbReference type="Proteomes" id="UP001186944">
    <property type="component" value="Unassembled WGS sequence"/>
</dbReference>
<gene>
    <name evidence="2" type="ORF">FSP39_009042</name>
</gene>
<dbReference type="PROSITE" id="PS50994">
    <property type="entry name" value="INTEGRASE"/>
    <property type="match status" value="1"/>
</dbReference>
<accession>A0AA88YBW0</accession>
<dbReference type="Pfam" id="PF18701">
    <property type="entry name" value="DUF5641"/>
    <property type="match status" value="1"/>
</dbReference>
<dbReference type="GO" id="GO:0015074">
    <property type="term" value="P:DNA integration"/>
    <property type="evidence" value="ECO:0007669"/>
    <property type="project" value="InterPro"/>
</dbReference>
<comment type="caution">
    <text evidence="2">The sequence shown here is derived from an EMBL/GenBank/DDBJ whole genome shotgun (WGS) entry which is preliminary data.</text>
</comment>
<dbReference type="InterPro" id="IPR040676">
    <property type="entry name" value="DUF5641"/>
</dbReference>
<dbReference type="InterPro" id="IPR036397">
    <property type="entry name" value="RNaseH_sf"/>
</dbReference>
<dbReference type="Gene3D" id="3.30.420.10">
    <property type="entry name" value="Ribonuclease H-like superfamily/Ribonuclease H"/>
    <property type="match status" value="1"/>
</dbReference>
<dbReference type="EMBL" id="VSWD01000005">
    <property type="protein sequence ID" value="KAK3102130.1"/>
    <property type="molecule type" value="Genomic_DNA"/>
</dbReference>
<name>A0AA88YBW0_PINIB</name>
<dbReference type="PANTHER" id="PTHR47331:SF8">
    <property type="match status" value="1"/>
</dbReference>